<dbReference type="InterPro" id="IPR011042">
    <property type="entry name" value="6-blade_b-propeller_TolB-like"/>
</dbReference>
<dbReference type="SUPFAM" id="SSF50956">
    <property type="entry name" value="Thermostable phytase (3-phytase)"/>
    <property type="match status" value="1"/>
</dbReference>
<dbReference type="InterPro" id="IPR003431">
    <property type="entry name" value="B-propeller_Phytase"/>
</dbReference>
<dbReference type="Gene3D" id="2.120.10.30">
    <property type="entry name" value="TolB, C-terminal domain"/>
    <property type="match status" value="1"/>
</dbReference>
<name>A0ABY7WFL1_9SPHI</name>
<accession>A0ABY7WFL1</accession>
<evidence type="ECO:0000259" key="1">
    <source>
        <dbReference type="PROSITE" id="PS51662"/>
    </source>
</evidence>
<sequence>MNNILRYSCLVFSVSACISSADKLAAVHPNAIKPSVITQQVAFDTDDPAIWIHPTDSSSSLVIGTDKNEAGALFVFDLEGKVVKKSIPLNRPNNVDIVQGFLINGKRMDIAVTTERGTNMIRVFSLPDLEVIDGGGIPVFEGEKERSPMGISLYTRPADKAVFAIVGRKNGPADRYLWQYQLQGNADGTISAKKVRSFGKFSGKKEIEAITVDNELGYVYYSDEQTGIRKYYADPAQHSDAELSLFAQHGFVSDHEGLAIYKTAPDAGYIVASNQQNNSIMLYPRQGNPDAPHQHELIAEIPISAVECDGLEITTINLGQRFPKGMLVAMSNGKVFHYYDWREIDQRLKK</sequence>
<dbReference type="Proteomes" id="UP001221558">
    <property type="component" value="Chromosome"/>
</dbReference>
<dbReference type="Pfam" id="PF02333">
    <property type="entry name" value="Phytase"/>
    <property type="match status" value="1"/>
</dbReference>
<dbReference type="EMBL" id="CP117880">
    <property type="protein sequence ID" value="WDF67316.1"/>
    <property type="molecule type" value="Genomic_DNA"/>
</dbReference>
<feature type="domain" description="BPP" evidence="1">
    <location>
        <begin position="17"/>
        <end position="348"/>
    </location>
</feature>
<dbReference type="PROSITE" id="PS51257">
    <property type="entry name" value="PROKAR_LIPOPROTEIN"/>
    <property type="match status" value="1"/>
</dbReference>
<dbReference type="PROSITE" id="PS51662">
    <property type="entry name" value="BP_PHYTASE"/>
    <property type="match status" value="1"/>
</dbReference>
<protein>
    <submittedName>
        <fullName evidence="2">Phytase</fullName>
    </submittedName>
</protein>
<evidence type="ECO:0000313" key="3">
    <source>
        <dbReference type="Proteomes" id="UP001221558"/>
    </source>
</evidence>
<keyword evidence="3" id="KW-1185">Reference proteome</keyword>
<evidence type="ECO:0000313" key="2">
    <source>
        <dbReference type="EMBL" id="WDF67316.1"/>
    </source>
</evidence>
<reference evidence="2 3" key="1">
    <citation type="submission" date="2023-02" db="EMBL/GenBank/DDBJ databases">
        <title>Genome sequence of Sphingobacterium sp. KACC 22765.</title>
        <authorList>
            <person name="Kim S."/>
            <person name="Heo J."/>
            <person name="Kwon S.-W."/>
        </authorList>
    </citation>
    <scope>NUCLEOTIDE SEQUENCE [LARGE SCALE GENOMIC DNA]</scope>
    <source>
        <strain evidence="2 3">KACC 22765</strain>
    </source>
</reference>
<organism evidence="2 3">
    <name type="scientific">Sphingobacterium oryzagri</name>
    <dbReference type="NCBI Taxonomy" id="3025669"/>
    <lineage>
        <taxon>Bacteria</taxon>
        <taxon>Pseudomonadati</taxon>
        <taxon>Bacteroidota</taxon>
        <taxon>Sphingobacteriia</taxon>
        <taxon>Sphingobacteriales</taxon>
        <taxon>Sphingobacteriaceae</taxon>
        <taxon>Sphingobacterium</taxon>
    </lineage>
</organism>
<proteinExistence type="predicted"/>
<gene>
    <name evidence="2" type="ORF">PQ465_13480</name>
</gene>
<dbReference type="RefSeq" id="WP_274266046.1">
    <property type="nucleotide sequence ID" value="NZ_CP117880.1"/>
</dbReference>